<protein>
    <submittedName>
        <fullName evidence="8">C4-dicarboxylate transport transcriptional regulatory protein</fullName>
    </submittedName>
</protein>
<comment type="caution">
    <text evidence="8">The sequence shown here is derived from an EMBL/GenBank/DDBJ whole genome shotgun (WGS) entry which is preliminary data.</text>
</comment>
<dbReference type="GO" id="GO:0006355">
    <property type="term" value="P:regulation of DNA-templated transcription"/>
    <property type="evidence" value="ECO:0007669"/>
    <property type="project" value="InterPro"/>
</dbReference>
<dbReference type="InterPro" id="IPR009057">
    <property type="entry name" value="Homeodomain-like_sf"/>
</dbReference>
<evidence type="ECO:0000259" key="6">
    <source>
        <dbReference type="PROSITE" id="PS50045"/>
    </source>
</evidence>
<keyword evidence="1" id="KW-0547">Nucleotide-binding</keyword>
<dbReference type="SUPFAM" id="SSF52540">
    <property type="entry name" value="P-loop containing nucleoside triphosphate hydrolases"/>
    <property type="match status" value="1"/>
</dbReference>
<proteinExistence type="predicted"/>
<keyword evidence="3" id="KW-0805">Transcription regulation</keyword>
<dbReference type="Gene3D" id="3.40.50.300">
    <property type="entry name" value="P-loop containing nucleotide triphosphate hydrolases"/>
    <property type="match status" value="1"/>
</dbReference>
<dbReference type="InterPro" id="IPR028082">
    <property type="entry name" value="Peripla_BP_I"/>
</dbReference>
<keyword evidence="2" id="KW-0067">ATP-binding</keyword>
<name>A0A0F5HNA7_BACTR</name>
<dbReference type="PROSITE" id="PS00675">
    <property type="entry name" value="SIGMA54_INTERACT_1"/>
    <property type="match status" value="1"/>
</dbReference>
<evidence type="ECO:0000256" key="1">
    <source>
        <dbReference type="ARBA" id="ARBA00022741"/>
    </source>
</evidence>
<evidence type="ECO:0000256" key="4">
    <source>
        <dbReference type="ARBA" id="ARBA00023125"/>
    </source>
</evidence>
<dbReference type="PROSITE" id="PS00676">
    <property type="entry name" value="SIGMA54_INTERACT_2"/>
    <property type="match status" value="1"/>
</dbReference>
<dbReference type="InterPro" id="IPR003593">
    <property type="entry name" value="AAA+_ATPase"/>
</dbReference>
<dbReference type="PANTHER" id="PTHR32071">
    <property type="entry name" value="TRANSCRIPTIONAL REGULATORY PROTEIN"/>
    <property type="match status" value="1"/>
</dbReference>
<evidence type="ECO:0000313" key="8">
    <source>
        <dbReference type="EMBL" id="KKB34317.1"/>
    </source>
</evidence>
<dbReference type="Proteomes" id="UP000031563">
    <property type="component" value="Unassembled WGS sequence"/>
</dbReference>
<feature type="domain" description="Sigma-54 factor interaction" evidence="6">
    <location>
        <begin position="453"/>
        <end position="684"/>
    </location>
</feature>
<dbReference type="InterPro" id="IPR025944">
    <property type="entry name" value="Sigma_54_int_dom_CS"/>
</dbReference>
<evidence type="ECO:0000256" key="2">
    <source>
        <dbReference type="ARBA" id="ARBA00022840"/>
    </source>
</evidence>
<evidence type="ECO:0000256" key="3">
    <source>
        <dbReference type="ARBA" id="ARBA00023015"/>
    </source>
</evidence>
<dbReference type="Pfam" id="PF00158">
    <property type="entry name" value="Sigma54_activat"/>
    <property type="match status" value="1"/>
</dbReference>
<dbReference type="EMBL" id="JWIR02000086">
    <property type="protein sequence ID" value="KKB34317.1"/>
    <property type="molecule type" value="Genomic_DNA"/>
</dbReference>
<evidence type="ECO:0000256" key="5">
    <source>
        <dbReference type="ARBA" id="ARBA00023163"/>
    </source>
</evidence>
<dbReference type="GO" id="GO:0043565">
    <property type="term" value="F:sequence-specific DNA binding"/>
    <property type="evidence" value="ECO:0007669"/>
    <property type="project" value="InterPro"/>
</dbReference>
<feature type="domain" description="PAS" evidence="7">
    <location>
        <begin position="361"/>
        <end position="418"/>
    </location>
</feature>
<dbReference type="Gene3D" id="1.10.8.60">
    <property type="match status" value="1"/>
</dbReference>
<dbReference type="STRING" id="1221996.QY95_03928"/>
<dbReference type="PROSITE" id="PS50045">
    <property type="entry name" value="SIGMA54_INTERACT_4"/>
    <property type="match status" value="1"/>
</dbReference>
<dbReference type="AlphaFoldDB" id="A0A0F5HNA7"/>
<dbReference type="PROSITE" id="PS50112">
    <property type="entry name" value="PAS"/>
    <property type="match status" value="1"/>
</dbReference>
<dbReference type="Pfam" id="PF13433">
    <property type="entry name" value="Peripla_BP_5"/>
    <property type="match status" value="1"/>
</dbReference>
<dbReference type="OrthoDB" id="9783240at2"/>
<dbReference type="SUPFAM" id="SSF53822">
    <property type="entry name" value="Periplasmic binding protein-like I"/>
    <property type="match status" value="1"/>
</dbReference>
<dbReference type="InterPro" id="IPR058031">
    <property type="entry name" value="AAA_lid_NorR"/>
</dbReference>
<dbReference type="SMART" id="SM00382">
    <property type="entry name" value="AAA"/>
    <property type="match status" value="1"/>
</dbReference>
<organism evidence="8 9">
    <name type="scientific">Bacillus thermotolerans</name>
    <name type="common">Quasibacillus thermotolerans</name>
    <dbReference type="NCBI Taxonomy" id="1221996"/>
    <lineage>
        <taxon>Bacteria</taxon>
        <taxon>Bacillati</taxon>
        <taxon>Bacillota</taxon>
        <taxon>Bacilli</taxon>
        <taxon>Bacillales</taxon>
        <taxon>Bacillaceae</taxon>
        <taxon>Bacillus</taxon>
    </lineage>
</organism>
<dbReference type="InterPro" id="IPR025943">
    <property type="entry name" value="Sigma_54_int_dom_ATP-bd_2"/>
</dbReference>
<gene>
    <name evidence="8" type="ORF">QY95_03928</name>
</gene>
<sequence length="759" mass="85903">MEIKIGLLFSLTGTTSITEKGQYEAAVFAMSEYQEKGYAIEAITRDICSDPLKSAQEAEALAKEGVKIFIGCYTSACRKAILPILEKYDCLLVYPTLYEGHECHPNVFYAGEVPNQQVRTLLDYFTNQYGNKVYCIGTDYIYPRQTNDQVRTYLQEVGGTVVGEAYVPFGQRNFYKILEDIHLKKPDAIFSTLVGNSVISFYRQYKRMGFQPEELPIFSPITKETEIAAMGHKYGAGHYSSAGYFQSIASPLNAEFVTKFHRAVGKGRAISSVMFNTYLGTKLVIDSVLEGKSTDYRHVFHHLSARTLETAGGQVYVDADHRHLARPVKIGKAQADGQFEIVWDSEGSIPPRPFRAKLSQTERLNEVVLETWGRVSEEAILVLSERREVLYLSSKAAQMTGLHEEQLLTRKRLQDIYQSFHTQHYQASHQHVYMLKPKRNEVVKDSLFAFGHIETFSEGYRQELEVAKLASRSAANVLILGETGTGKEVMARTIHEQSDRKQGPFIAVNTGLLPRELITSELFGFVDGAFTGAKRGGSIGKFEAAHGGTLFLDEIGDMPLELQVVLLRALETKRIVRLGDTKEREVDVRIIAATHRNLAEEIAYNGSFRSDLFYRLNVLSITIPALRERTEDIAHLSRELLQQFVQLYGEGPESISNEVVQAFIQYHWPGNIRELKNVLERAFLLAGKDHQQIELDHLPKTLLGYYKRKERQPTSMKNYEKQLIEQALKEAKTVKDASERLGIARSTLYRKIKEYGVIV</sequence>
<dbReference type="FunFam" id="3.40.50.300:FF:000006">
    <property type="entry name" value="DNA-binding transcriptional regulator NtrC"/>
    <property type="match status" value="1"/>
</dbReference>
<keyword evidence="5" id="KW-0804">Transcription</keyword>
<dbReference type="PROSITE" id="PS00688">
    <property type="entry name" value="SIGMA54_INTERACT_3"/>
    <property type="match status" value="1"/>
</dbReference>
<dbReference type="InterPro" id="IPR025662">
    <property type="entry name" value="Sigma_54_int_dom_ATP-bd_1"/>
</dbReference>
<keyword evidence="9" id="KW-1185">Reference proteome</keyword>
<dbReference type="InterPro" id="IPR000014">
    <property type="entry name" value="PAS"/>
</dbReference>
<accession>A0A0F5HNA7</accession>
<dbReference type="Pfam" id="PF25601">
    <property type="entry name" value="AAA_lid_14"/>
    <property type="match status" value="1"/>
</dbReference>
<dbReference type="InterPro" id="IPR002197">
    <property type="entry name" value="HTH_Fis"/>
</dbReference>
<dbReference type="InterPro" id="IPR002078">
    <property type="entry name" value="Sigma_54_int"/>
</dbReference>
<dbReference type="Gene3D" id="3.40.50.2300">
    <property type="match status" value="2"/>
</dbReference>
<dbReference type="Gene3D" id="1.10.10.60">
    <property type="entry name" value="Homeodomain-like"/>
    <property type="match status" value="1"/>
</dbReference>
<evidence type="ECO:0000313" key="9">
    <source>
        <dbReference type="Proteomes" id="UP000031563"/>
    </source>
</evidence>
<dbReference type="RefSeq" id="WP_040037855.1">
    <property type="nucleotide sequence ID" value="NZ_JWIQ02000053.1"/>
</dbReference>
<dbReference type="Pfam" id="PF02954">
    <property type="entry name" value="HTH_8"/>
    <property type="match status" value="1"/>
</dbReference>
<keyword evidence="4" id="KW-0238">DNA-binding</keyword>
<dbReference type="SUPFAM" id="SSF46689">
    <property type="entry name" value="Homeodomain-like"/>
    <property type="match status" value="1"/>
</dbReference>
<dbReference type="InterPro" id="IPR027417">
    <property type="entry name" value="P-loop_NTPase"/>
</dbReference>
<dbReference type="GO" id="GO:0005524">
    <property type="term" value="F:ATP binding"/>
    <property type="evidence" value="ECO:0007669"/>
    <property type="project" value="UniProtKB-KW"/>
</dbReference>
<evidence type="ECO:0000259" key="7">
    <source>
        <dbReference type="PROSITE" id="PS50112"/>
    </source>
</evidence>
<reference evidence="8" key="1">
    <citation type="submission" date="2015-02" db="EMBL/GenBank/DDBJ databases">
        <title>Genome Assembly of Bacillaceae bacterium MTCC 8252.</title>
        <authorList>
            <person name="Verma A."/>
            <person name="Khatri I."/>
            <person name="Mual P."/>
            <person name="Subramanian S."/>
            <person name="Krishnamurthi S."/>
        </authorList>
    </citation>
    <scope>NUCLEOTIDE SEQUENCE [LARGE SCALE GENOMIC DNA]</scope>
    <source>
        <strain evidence="8">MTCC 8252</strain>
    </source>
</reference>
<dbReference type="CDD" id="cd00009">
    <property type="entry name" value="AAA"/>
    <property type="match status" value="1"/>
</dbReference>